<evidence type="ECO:0000313" key="4">
    <source>
        <dbReference type="Proteomes" id="UP001152308"/>
    </source>
</evidence>
<evidence type="ECO:0000313" key="3">
    <source>
        <dbReference type="EMBL" id="MDF6102782.1"/>
    </source>
</evidence>
<accession>A0ABT6BXH2</accession>
<keyword evidence="4" id="KW-1185">Reference proteome</keyword>
<evidence type="ECO:0000256" key="1">
    <source>
        <dbReference type="SAM" id="MobiDB-lite"/>
    </source>
</evidence>
<feature type="compositionally biased region" description="Low complexity" evidence="1">
    <location>
        <begin position="31"/>
        <end position="88"/>
    </location>
</feature>
<name>A0ABT6BXH2_9ACTN</name>
<proteinExistence type="predicted"/>
<dbReference type="RefSeq" id="WP_277244196.1">
    <property type="nucleotide sequence ID" value="NZ_JAKJLQ010000014.1"/>
</dbReference>
<dbReference type="Proteomes" id="UP001152308">
    <property type="component" value="Unassembled WGS sequence"/>
</dbReference>
<evidence type="ECO:0008006" key="5">
    <source>
        <dbReference type="Google" id="ProtNLM"/>
    </source>
</evidence>
<reference evidence="3" key="1">
    <citation type="journal article" date="2022" name="Data Brief">
        <title>Draft genome sequence data of Gordonia hongkongensis strain EUFUS-Z928 isolated from the octocoral Eunicea fusca.</title>
        <authorList>
            <person name="Sanchez-Suarez J."/>
            <person name="Diaz L."/>
            <person name="Melo-Bolivar J."/>
            <person name="Villamil L."/>
        </authorList>
    </citation>
    <scope>NUCLEOTIDE SEQUENCE</scope>
    <source>
        <strain evidence="3">EUFUS-Z928</strain>
    </source>
</reference>
<gene>
    <name evidence="3" type="ORF">L2299_17175</name>
</gene>
<dbReference type="PROSITE" id="PS51257">
    <property type="entry name" value="PROKAR_LIPOPROTEIN"/>
    <property type="match status" value="1"/>
</dbReference>
<sequence length="142" mass="14243">MSVPARRSRPAELAAGLSMAAMMMLAIGACSSDDAAPAPSSDSAVPTTSATETSSSATSADSSRAGASPSRVSESGSDTGSGSASTMTCTEFRELDDARRAAVLTDLDVTDNVQQVATVAATVCLTRPDDTIAAVVAELLPR</sequence>
<evidence type="ECO:0000256" key="2">
    <source>
        <dbReference type="SAM" id="SignalP"/>
    </source>
</evidence>
<feature type="chain" id="PRO_5045132874" description="DUF732 domain-containing protein" evidence="2">
    <location>
        <begin position="36"/>
        <end position="142"/>
    </location>
</feature>
<keyword evidence="2" id="KW-0732">Signal</keyword>
<organism evidence="3 4">
    <name type="scientific">Gordonia hongkongensis</name>
    <dbReference type="NCBI Taxonomy" id="1701090"/>
    <lineage>
        <taxon>Bacteria</taxon>
        <taxon>Bacillati</taxon>
        <taxon>Actinomycetota</taxon>
        <taxon>Actinomycetes</taxon>
        <taxon>Mycobacteriales</taxon>
        <taxon>Gordoniaceae</taxon>
        <taxon>Gordonia</taxon>
    </lineage>
</organism>
<reference evidence="3" key="2">
    <citation type="submission" date="2022-01" db="EMBL/GenBank/DDBJ databases">
        <authorList>
            <person name="Sanchez-Suarez J."/>
            <person name="Villamil L."/>
            <person name="Diaz L.E."/>
        </authorList>
    </citation>
    <scope>NUCLEOTIDE SEQUENCE</scope>
    <source>
        <strain evidence="3">EUFUS-Z928</strain>
    </source>
</reference>
<feature type="region of interest" description="Disordered" evidence="1">
    <location>
        <begin position="31"/>
        <end position="90"/>
    </location>
</feature>
<protein>
    <recommendedName>
        <fullName evidence="5">DUF732 domain-containing protein</fullName>
    </recommendedName>
</protein>
<comment type="caution">
    <text evidence="3">The sequence shown here is derived from an EMBL/GenBank/DDBJ whole genome shotgun (WGS) entry which is preliminary data.</text>
</comment>
<dbReference type="EMBL" id="JAKJLQ010000014">
    <property type="protein sequence ID" value="MDF6102782.1"/>
    <property type="molecule type" value="Genomic_DNA"/>
</dbReference>
<feature type="signal peptide" evidence="2">
    <location>
        <begin position="1"/>
        <end position="35"/>
    </location>
</feature>